<evidence type="ECO:0000256" key="4">
    <source>
        <dbReference type="HAMAP-Rule" id="MF_00626"/>
    </source>
</evidence>
<dbReference type="InterPro" id="IPR005080">
    <property type="entry name" value="Peptidase_A25"/>
</dbReference>
<comment type="function">
    <text evidence="4">Initiates the rapid degradation of small, acid-soluble proteins during spore germination.</text>
</comment>
<dbReference type="HAMAP" id="MF_00626">
    <property type="entry name" value="Germination_prot"/>
    <property type="match status" value="1"/>
</dbReference>
<accession>A0ABR7N3U5</accession>
<dbReference type="PIRSF" id="PIRSF019549">
    <property type="entry name" value="Peptidase_A25"/>
    <property type="match status" value="1"/>
</dbReference>
<reference evidence="5 6" key="1">
    <citation type="submission" date="2020-08" db="EMBL/GenBank/DDBJ databases">
        <title>Genome public.</title>
        <authorList>
            <person name="Liu C."/>
            <person name="Sun Q."/>
        </authorList>
    </citation>
    <scope>NUCLEOTIDE SEQUENCE [LARGE SCALE GENOMIC DNA]</scope>
    <source>
        <strain evidence="5 6">NSJ-37</strain>
    </source>
</reference>
<dbReference type="Gene3D" id="3.40.50.1450">
    <property type="entry name" value="HybD-like"/>
    <property type="match status" value="1"/>
</dbReference>
<evidence type="ECO:0000256" key="2">
    <source>
        <dbReference type="ARBA" id="ARBA00022801"/>
    </source>
</evidence>
<dbReference type="GO" id="GO:0016787">
    <property type="term" value="F:hydrolase activity"/>
    <property type="evidence" value="ECO:0007669"/>
    <property type="project" value="UniProtKB-KW"/>
</dbReference>
<keyword evidence="6" id="KW-1185">Reference proteome</keyword>
<sequence>MEKRTDLALEVRESFPEDDVEVSGVVLEEETYLDGRIRKSTVEIKNEQGERQMNKPIGNYITLEFTDRGKYDDPEEREKTRKTAAGMIAQIIEKLAPEKGEVYLAAGLGNRFATPDALGPFVLDDVMVNRHIKKHFQDLYPEGKRTLCAVTPGVMGQTGMETREILGGVVESVKPCCLLVVDSLASRSINRLCSTIQITDTGICPGAGIGNNRNALNEKELKVPVIAIGVPTVVDAYTIVSECMEKSLVQEGYTAEQIELFLRSFANESMGELFVTPKDIDEQIRDIGKLVAEGINLFVKEEGP</sequence>
<name>A0ABR7N3U5_9FIRM</name>
<keyword evidence="2 4" id="KW-0378">Hydrolase</keyword>
<proteinExistence type="inferred from homology"/>
<comment type="similarity">
    <text evidence="4">Belongs to the peptidase A25 family.</text>
</comment>
<dbReference type="SUPFAM" id="SSF53163">
    <property type="entry name" value="HybD-like"/>
    <property type="match status" value="1"/>
</dbReference>
<comment type="subunit">
    <text evidence="4">Homotetramer.</text>
</comment>
<dbReference type="RefSeq" id="WP_249298238.1">
    <property type="nucleotide sequence ID" value="NZ_JACRSX010000015.1"/>
</dbReference>
<comment type="PTM">
    <text evidence="4">Autoproteolytically processed. The inactive tetrameric zymogen termed p46 autoprocesses to a smaller form termed p41, which is active only during spore germination.</text>
</comment>
<evidence type="ECO:0000256" key="3">
    <source>
        <dbReference type="ARBA" id="ARBA00023145"/>
    </source>
</evidence>
<evidence type="ECO:0000313" key="5">
    <source>
        <dbReference type="EMBL" id="MBC8563030.1"/>
    </source>
</evidence>
<dbReference type="InterPro" id="IPR023430">
    <property type="entry name" value="Pept_HybD-like_dom_sf"/>
</dbReference>
<protein>
    <recommendedName>
        <fullName evidence="4">Germination protease</fullName>
        <ecNumber evidence="4">3.4.24.78</ecNumber>
    </recommendedName>
    <alternativeName>
        <fullName evidence="4">GPR endopeptidase</fullName>
    </alternativeName>
    <alternativeName>
        <fullName evidence="4">Germination proteinase</fullName>
    </alternativeName>
    <alternativeName>
        <fullName evidence="4">Spore protease</fullName>
    </alternativeName>
</protein>
<comment type="catalytic activity">
    <reaction evidence="4">
        <text>Endopeptidase action with P4 Glu or Asp, P1 preferably Glu &gt; Asp, P1' hydrophobic and P2' Ala.</text>
        <dbReference type="EC" id="3.4.24.78"/>
    </reaction>
</comment>
<gene>
    <name evidence="4" type="primary">gpr</name>
    <name evidence="5" type="ORF">H8704_10400</name>
</gene>
<dbReference type="EMBL" id="JACRSX010000015">
    <property type="protein sequence ID" value="MBC8563030.1"/>
    <property type="molecule type" value="Genomic_DNA"/>
</dbReference>
<dbReference type="NCBIfam" id="TIGR01441">
    <property type="entry name" value="GPR"/>
    <property type="match status" value="1"/>
</dbReference>
<dbReference type="EC" id="3.4.24.78" evidence="4"/>
<feature type="propeptide" id="PRO_5044938604" evidence="4">
    <location>
        <begin position="1"/>
        <end position="6"/>
    </location>
</feature>
<keyword evidence="1 4" id="KW-0645">Protease</keyword>
<dbReference type="Proteomes" id="UP000606193">
    <property type="component" value="Unassembled WGS sequence"/>
</dbReference>
<comment type="caution">
    <text evidence="5">The sequence shown here is derived from an EMBL/GenBank/DDBJ whole genome shotgun (WGS) entry which is preliminary data.</text>
</comment>
<organism evidence="5 6">
    <name type="scientific">Jutongia huaianensis</name>
    <dbReference type="NCBI Taxonomy" id="2763668"/>
    <lineage>
        <taxon>Bacteria</taxon>
        <taxon>Bacillati</taxon>
        <taxon>Bacillota</taxon>
        <taxon>Clostridia</taxon>
        <taxon>Lachnospirales</taxon>
        <taxon>Lachnospiraceae</taxon>
        <taxon>Jutongia</taxon>
    </lineage>
</organism>
<evidence type="ECO:0000313" key="6">
    <source>
        <dbReference type="Proteomes" id="UP000606193"/>
    </source>
</evidence>
<dbReference type="Pfam" id="PF03418">
    <property type="entry name" value="Peptidase_A25"/>
    <property type="match status" value="1"/>
</dbReference>
<evidence type="ECO:0000256" key="1">
    <source>
        <dbReference type="ARBA" id="ARBA00022670"/>
    </source>
</evidence>
<feature type="chain" id="PRO_5044938605" description="Germination protease" evidence="4">
    <location>
        <begin position="7"/>
        <end position="304"/>
    </location>
</feature>
<keyword evidence="3 4" id="KW-0865">Zymogen</keyword>